<evidence type="ECO:0000256" key="5">
    <source>
        <dbReference type="ARBA" id="ARBA00022884"/>
    </source>
</evidence>
<evidence type="ECO:0000256" key="10">
    <source>
        <dbReference type="SAM" id="MobiDB-lite"/>
    </source>
</evidence>
<evidence type="ECO:0000256" key="9">
    <source>
        <dbReference type="RuleBase" id="RU365068"/>
    </source>
</evidence>
<dbReference type="GO" id="GO:0003724">
    <property type="term" value="F:RNA helicase activity"/>
    <property type="evidence" value="ECO:0007669"/>
    <property type="project" value="UniProtKB-EC"/>
</dbReference>
<dbReference type="CDD" id="cd17942">
    <property type="entry name" value="DEADc_DDX18"/>
    <property type="match status" value="1"/>
</dbReference>
<comment type="function">
    <text evidence="9">RNA helicase.</text>
</comment>
<proteinExistence type="inferred from homology"/>
<dbReference type="FunFam" id="3.40.50.300:FF:000379">
    <property type="entry name" value="RNA helicase"/>
    <property type="match status" value="1"/>
</dbReference>
<dbReference type="PANTHER" id="PTHR24031">
    <property type="entry name" value="RNA HELICASE"/>
    <property type="match status" value="1"/>
</dbReference>
<dbReference type="SMART" id="SM00490">
    <property type="entry name" value="HELICc"/>
    <property type="match status" value="1"/>
</dbReference>
<dbReference type="InterPro" id="IPR011545">
    <property type="entry name" value="DEAD/DEAH_box_helicase_dom"/>
</dbReference>
<dbReference type="InterPro" id="IPR001650">
    <property type="entry name" value="Helicase_C-like"/>
</dbReference>
<sequence length="555" mass="62122">MKTDAQKLLSRKRKKREKEEKKRKEREEEADGAKGDGQDPGQEPTTTANAAGGAGGGGGASSSEGGILSQARFDSIESLSRQTMEAVNKLGFETMTEVQARCIPLLLKGQDVLAAARTGSGKTLAFLVPCAELLHHARFLPRNGAGVIVISPTRELALQTYGVCDELMSGHHTQTFGLVMGGSNRKTEAEKLSRGCNLVVCTPGRLLDHLQNTPTFNFKNLQCLVIDEADRILDIGFEEEMKQIIKLLPKDRQTCLFSATQTSKVSDLAKLSFRKSPVYVGVDDDRTESTAQNIQQGYCVTPSERRFLLLFSFLKRNMKKKKIMVFFSSCNSVKFHGELLNYVDIPVKDIHGNQKQTKRTATFFEFCEAKQGILLCTDVAARGLDIPAVDWIIQFDPPDDPKEYIHRVGRTARGTKGKGKALLFLLPEEIGFLRYLRKAKVPLNEYEYPKSKISNVQGQLEKLIEKNYYLRQSAKAAYRSYLLAYNSHHLKDVYNVHALDLALAARSFGFAVPPKVSMNLESKAGKARKKMKHNSSQLNYTRPRNPNDKRQFSRY</sequence>
<evidence type="ECO:0000313" key="14">
    <source>
        <dbReference type="Proteomes" id="UP001472866"/>
    </source>
</evidence>
<accession>A0AAX4PK79</accession>
<keyword evidence="4 8" id="KW-0067">ATP-binding</keyword>
<evidence type="ECO:0000256" key="1">
    <source>
        <dbReference type="ARBA" id="ARBA00022741"/>
    </source>
</evidence>
<feature type="domain" description="Helicase C-terminal" evidence="12">
    <location>
        <begin position="293"/>
        <end position="464"/>
    </location>
</feature>
<feature type="compositionally biased region" description="Basic and acidic residues" evidence="10">
    <location>
        <begin position="545"/>
        <end position="555"/>
    </location>
</feature>
<dbReference type="Gene3D" id="3.40.50.300">
    <property type="entry name" value="P-loop containing nucleotide triphosphate hydrolases"/>
    <property type="match status" value="2"/>
</dbReference>
<evidence type="ECO:0000259" key="12">
    <source>
        <dbReference type="PROSITE" id="PS51194"/>
    </source>
</evidence>
<organism evidence="13 14">
    <name type="scientific">Chloropicon roscoffensis</name>
    <dbReference type="NCBI Taxonomy" id="1461544"/>
    <lineage>
        <taxon>Eukaryota</taxon>
        <taxon>Viridiplantae</taxon>
        <taxon>Chlorophyta</taxon>
        <taxon>Chloropicophyceae</taxon>
        <taxon>Chloropicales</taxon>
        <taxon>Chloropicaceae</taxon>
        <taxon>Chloropicon</taxon>
    </lineage>
</organism>
<dbReference type="InterPro" id="IPR000629">
    <property type="entry name" value="RNA-helicase_DEAD-box_CS"/>
</dbReference>
<keyword evidence="14" id="KW-1185">Reference proteome</keyword>
<dbReference type="SMART" id="SM01178">
    <property type="entry name" value="DUF4217"/>
    <property type="match status" value="1"/>
</dbReference>
<reference evidence="13 14" key="1">
    <citation type="submission" date="2024-03" db="EMBL/GenBank/DDBJ databases">
        <title>Complete genome sequence of the green alga Chloropicon roscoffensis RCC1871.</title>
        <authorList>
            <person name="Lemieux C."/>
            <person name="Pombert J.-F."/>
            <person name="Otis C."/>
            <person name="Turmel M."/>
        </authorList>
    </citation>
    <scope>NUCLEOTIDE SEQUENCE [LARGE SCALE GENOMIC DNA]</scope>
    <source>
        <strain evidence="13 14">RCC1871</strain>
    </source>
</reference>
<comment type="catalytic activity">
    <reaction evidence="7 9">
        <text>ATP + H2O = ADP + phosphate + H(+)</text>
        <dbReference type="Rhea" id="RHEA:13065"/>
        <dbReference type="ChEBI" id="CHEBI:15377"/>
        <dbReference type="ChEBI" id="CHEBI:15378"/>
        <dbReference type="ChEBI" id="CHEBI:30616"/>
        <dbReference type="ChEBI" id="CHEBI:43474"/>
        <dbReference type="ChEBI" id="CHEBI:456216"/>
        <dbReference type="EC" id="3.6.4.13"/>
    </reaction>
</comment>
<gene>
    <name evidence="13" type="ORF">HKI87_15g78820</name>
</gene>
<feature type="compositionally biased region" description="Basic and acidic residues" evidence="10">
    <location>
        <begin position="17"/>
        <end position="37"/>
    </location>
</feature>
<dbReference type="GO" id="GO:0016787">
    <property type="term" value="F:hydrolase activity"/>
    <property type="evidence" value="ECO:0007669"/>
    <property type="project" value="UniProtKB-KW"/>
</dbReference>
<evidence type="ECO:0000256" key="8">
    <source>
        <dbReference type="RuleBase" id="RU000492"/>
    </source>
</evidence>
<keyword evidence="2 8" id="KW-0378">Hydrolase</keyword>
<evidence type="ECO:0000259" key="11">
    <source>
        <dbReference type="PROSITE" id="PS51192"/>
    </source>
</evidence>
<evidence type="ECO:0000256" key="4">
    <source>
        <dbReference type="ARBA" id="ARBA00022840"/>
    </source>
</evidence>
<comment type="domain">
    <text evidence="9">The Q motif is unique to and characteristic of the DEAD box family of RNA helicases and controls ATP binding and hydrolysis.</text>
</comment>
<keyword evidence="3 8" id="KW-0347">Helicase</keyword>
<evidence type="ECO:0000256" key="6">
    <source>
        <dbReference type="ARBA" id="ARBA00024357"/>
    </source>
</evidence>
<dbReference type="SUPFAM" id="SSF52540">
    <property type="entry name" value="P-loop containing nucleoside triphosphate hydrolases"/>
    <property type="match status" value="1"/>
</dbReference>
<dbReference type="InterPro" id="IPR014001">
    <property type="entry name" value="Helicase_ATP-bd"/>
</dbReference>
<dbReference type="GO" id="GO:0005524">
    <property type="term" value="F:ATP binding"/>
    <property type="evidence" value="ECO:0007669"/>
    <property type="project" value="UniProtKB-UniRule"/>
</dbReference>
<evidence type="ECO:0000256" key="7">
    <source>
        <dbReference type="ARBA" id="ARBA00047984"/>
    </source>
</evidence>
<dbReference type="Proteomes" id="UP001472866">
    <property type="component" value="Chromosome 15"/>
</dbReference>
<dbReference type="AlphaFoldDB" id="A0AAX4PK79"/>
<dbReference type="PROSITE" id="PS51192">
    <property type="entry name" value="HELICASE_ATP_BIND_1"/>
    <property type="match status" value="1"/>
</dbReference>
<dbReference type="InterPro" id="IPR025313">
    <property type="entry name" value="SPB4-like_CTE"/>
</dbReference>
<dbReference type="Pfam" id="PF13959">
    <property type="entry name" value="CTE_SPB4"/>
    <property type="match status" value="1"/>
</dbReference>
<dbReference type="InterPro" id="IPR044773">
    <property type="entry name" value="DDX18/Has1_DEADc"/>
</dbReference>
<dbReference type="Pfam" id="PF00271">
    <property type="entry name" value="Helicase_C"/>
    <property type="match status" value="1"/>
</dbReference>
<keyword evidence="1 8" id="KW-0547">Nucleotide-binding</keyword>
<dbReference type="EC" id="3.6.4.13" evidence="9"/>
<name>A0AAX4PK79_9CHLO</name>
<dbReference type="GO" id="GO:0003723">
    <property type="term" value="F:RNA binding"/>
    <property type="evidence" value="ECO:0007669"/>
    <property type="project" value="UniProtKB-UniRule"/>
</dbReference>
<feature type="region of interest" description="Disordered" evidence="10">
    <location>
        <begin position="523"/>
        <end position="555"/>
    </location>
</feature>
<feature type="compositionally biased region" description="Polar residues" evidence="10">
    <location>
        <begin position="534"/>
        <end position="544"/>
    </location>
</feature>
<evidence type="ECO:0000256" key="2">
    <source>
        <dbReference type="ARBA" id="ARBA00022801"/>
    </source>
</evidence>
<keyword evidence="5 9" id="KW-0694">RNA-binding</keyword>
<feature type="domain" description="Helicase ATP-binding" evidence="11">
    <location>
        <begin position="103"/>
        <end position="279"/>
    </location>
</feature>
<evidence type="ECO:0000313" key="13">
    <source>
        <dbReference type="EMBL" id="WZN66317.1"/>
    </source>
</evidence>
<dbReference type="PROSITE" id="PS51194">
    <property type="entry name" value="HELICASE_CTER"/>
    <property type="match status" value="1"/>
</dbReference>
<protein>
    <recommendedName>
        <fullName evidence="9">ATP-dependent RNA helicase</fullName>
        <ecNumber evidence="9">3.6.4.13</ecNumber>
    </recommendedName>
</protein>
<dbReference type="Pfam" id="PF00270">
    <property type="entry name" value="DEAD"/>
    <property type="match status" value="1"/>
</dbReference>
<dbReference type="InterPro" id="IPR027417">
    <property type="entry name" value="P-loop_NTPase"/>
</dbReference>
<comment type="similarity">
    <text evidence="6">Belongs to the DEAD box helicase family. DDX18/HAS1 subfamily.</text>
</comment>
<feature type="region of interest" description="Disordered" evidence="10">
    <location>
        <begin position="1"/>
        <end position="66"/>
    </location>
</feature>
<dbReference type="PROSITE" id="PS00039">
    <property type="entry name" value="DEAD_ATP_HELICASE"/>
    <property type="match status" value="1"/>
</dbReference>
<evidence type="ECO:0000256" key="3">
    <source>
        <dbReference type="ARBA" id="ARBA00022806"/>
    </source>
</evidence>
<dbReference type="SMART" id="SM00487">
    <property type="entry name" value="DEXDc"/>
    <property type="match status" value="1"/>
</dbReference>
<dbReference type="CDD" id="cd18787">
    <property type="entry name" value="SF2_C_DEAD"/>
    <property type="match status" value="1"/>
</dbReference>
<dbReference type="EMBL" id="CP151515">
    <property type="protein sequence ID" value="WZN66317.1"/>
    <property type="molecule type" value="Genomic_DNA"/>
</dbReference>